<evidence type="ECO:0000259" key="1">
    <source>
        <dbReference type="Pfam" id="PF13843"/>
    </source>
</evidence>
<evidence type="ECO:0000313" key="3">
    <source>
        <dbReference type="Proteomes" id="UP000078200"/>
    </source>
</evidence>
<reference evidence="2" key="1">
    <citation type="submission" date="2020-05" db="UniProtKB">
        <authorList>
            <consortium name="EnsemblMetazoa"/>
        </authorList>
    </citation>
    <scope>IDENTIFICATION</scope>
    <source>
        <strain evidence="2">TTRI</strain>
    </source>
</reference>
<accession>A0A1A9VP46</accession>
<sequence>MISTIHNADMIDSNKIDRNTQLFIKKPHCIIDYNQDMNGVDLADQYLAYNPIFRKTLKWTKKIFFYLLHCAIFNSFRIYQILNSQSEIRFHDFMLSLAESWIEETPDILHSNTEEATNEPSTSTRTPRFDSTKRLSGNIKHHELVKILNNEVICEFKIRTDMSKCEISEFSLRNSCARRCNILLDECLFRIAEVYPRFKNEHEDVNNDQLSFFENVIL</sequence>
<dbReference type="STRING" id="7395.A0A1A9VP46"/>
<dbReference type="PANTHER" id="PTHR46599:SF3">
    <property type="entry name" value="PIGGYBAC TRANSPOSABLE ELEMENT-DERIVED PROTEIN 4"/>
    <property type="match status" value="1"/>
</dbReference>
<dbReference type="Proteomes" id="UP000078200">
    <property type="component" value="Unassembled WGS sequence"/>
</dbReference>
<dbReference type="Pfam" id="PF13843">
    <property type="entry name" value="DDE_Tnp_1_7"/>
    <property type="match status" value="1"/>
</dbReference>
<feature type="domain" description="PiggyBac transposable element-derived protein" evidence="1">
    <location>
        <begin position="1"/>
        <end position="76"/>
    </location>
</feature>
<dbReference type="VEuPathDB" id="VectorBase:GAUT043158"/>
<dbReference type="PANTHER" id="PTHR46599">
    <property type="entry name" value="PIGGYBAC TRANSPOSABLE ELEMENT-DERIVED PROTEIN 4"/>
    <property type="match status" value="1"/>
</dbReference>
<name>A0A1A9VP46_GLOAU</name>
<protein>
    <submittedName>
        <fullName evidence="2">DDE_Tnp_1_7 domain-containing protein</fullName>
    </submittedName>
</protein>
<proteinExistence type="predicted"/>
<dbReference type="AlphaFoldDB" id="A0A1A9VP46"/>
<dbReference type="InterPro" id="IPR029526">
    <property type="entry name" value="PGBD"/>
</dbReference>
<organism evidence="2 3">
    <name type="scientific">Glossina austeni</name>
    <name type="common">Savannah tsetse fly</name>
    <dbReference type="NCBI Taxonomy" id="7395"/>
    <lineage>
        <taxon>Eukaryota</taxon>
        <taxon>Metazoa</taxon>
        <taxon>Ecdysozoa</taxon>
        <taxon>Arthropoda</taxon>
        <taxon>Hexapoda</taxon>
        <taxon>Insecta</taxon>
        <taxon>Pterygota</taxon>
        <taxon>Neoptera</taxon>
        <taxon>Endopterygota</taxon>
        <taxon>Diptera</taxon>
        <taxon>Brachycera</taxon>
        <taxon>Muscomorpha</taxon>
        <taxon>Hippoboscoidea</taxon>
        <taxon>Glossinidae</taxon>
        <taxon>Glossina</taxon>
    </lineage>
</organism>
<evidence type="ECO:0000313" key="2">
    <source>
        <dbReference type="EnsemblMetazoa" id="GAUT043158-PA"/>
    </source>
</evidence>
<keyword evidence="3" id="KW-1185">Reference proteome</keyword>
<dbReference type="EnsemblMetazoa" id="GAUT043158-RA">
    <property type="protein sequence ID" value="GAUT043158-PA"/>
    <property type="gene ID" value="GAUT043158"/>
</dbReference>